<feature type="domain" description="Sulfatase N-terminal" evidence="1">
    <location>
        <begin position="13"/>
        <end position="109"/>
    </location>
</feature>
<evidence type="ECO:0000259" key="1">
    <source>
        <dbReference type="Pfam" id="PF00884"/>
    </source>
</evidence>
<dbReference type="Gene3D" id="3.40.720.10">
    <property type="entry name" value="Alkaline Phosphatase, subunit A"/>
    <property type="match status" value="1"/>
</dbReference>
<feature type="non-terminal residue" evidence="2">
    <location>
        <position position="130"/>
    </location>
</feature>
<dbReference type="InterPro" id="IPR000917">
    <property type="entry name" value="Sulfatase_N"/>
</dbReference>
<dbReference type="PANTHER" id="PTHR43751:SF3">
    <property type="entry name" value="SULFATASE N-TERMINAL DOMAIN-CONTAINING PROTEIN"/>
    <property type="match status" value="1"/>
</dbReference>
<dbReference type="AlphaFoldDB" id="A0A382PGV6"/>
<dbReference type="InterPro" id="IPR017850">
    <property type="entry name" value="Alkaline_phosphatase_core_sf"/>
</dbReference>
<evidence type="ECO:0000313" key="2">
    <source>
        <dbReference type="EMBL" id="SVC72087.1"/>
    </source>
</evidence>
<accession>A0A382PGV6</accession>
<dbReference type="InterPro" id="IPR052701">
    <property type="entry name" value="GAG_Ulvan_Degrading_Sulfatases"/>
</dbReference>
<reference evidence="2" key="1">
    <citation type="submission" date="2018-05" db="EMBL/GenBank/DDBJ databases">
        <authorList>
            <person name="Lanie J.A."/>
            <person name="Ng W.-L."/>
            <person name="Kazmierczak K.M."/>
            <person name="Andrzejewski T.M."/>
            <person name="Davidsen T.M."/>
            <person name="Wayne K.J."/>
            <person name="Tettelin H."/>
            <person name="Glass J.I."/>
            <person name="Rusch D."/>
            <person name="Podicherti R."/>
            <person name="Tsui H.-C.T."/>
            <person name="Winkler M.E."/>
        </authorList>
    </citation>
    <scope>NUCLEOTIDE SEQUENCE</scope>
</reference>
<proteinExistence type="predicted"/>
<dbReference type="Pfam" id="PF00884">
    <property type="entry name" value="Sulfatase"/>
    <property type="match status" value="1"/>
</dbReference>
<protein>
    <recommendedName>
        <fullName evidence="1">Sulfatase N-terminal domain-containing protein</fullName>
    </recommendedName>
</protein>
<name>A0A382PGV6_9ZZZZ</name>
<dbReference type="EMBL" id="UINC01107021">
    <property type="protein sequence ID" value="SVC72087.1"/>
    <property type="molecule type" value="Genomic_DNA"/>
</dbReference>
<organism evidence="2">
    <name type="scientific">marine metagenome</name>
    <dbReference type="NCBI Taxonomy" id="408172"/>
    <lineage>
        <taxon>unclassified sequences</taxon>
        <taxon>metagenomes</taxon>
        <taxon>ecological metagenomes</taxon>
    </lineage>
</organism>
<dbReference type="PANTHER" id="PTHR43751">
    <property type="entry name" value="SULFATASE"/>
    <property type="match status" value="1"/>
</dbReference>
<gene>
    <name evidence="2" type="ORF">METZ01_LOCUS324941</name>
</gene>
<sequence>MLLAPSDNSMIKPNILFLIFDSFRADKISGPDKNSLTPNFDYIKKNGVFFDHAVSSSDASLLSYAGLFSGKHPFKTGMRSSKLTGLIDTTSYLEFLKNHGYKLYGCMPKQHSFLEIIPEFENNEETFCTS</sequence>
<dbReference type="SUPFAM" id="SSF53649">
    <property type="entry name" value="Alkaline phosphatase-like"/>
    <property type="match status" value="1"/>
</dbReference>